<dbReference type="NCBIfam" id="NF011984">
    <property type="entry name" value="PRK15446.1-5"/>
    <property type="match status" value="1"/>
</dbReference>
<reference evidence="3 4" key="1">
    <citation type="submission" date="2020-04" db="EMBL/GenBank/DDBJ databases">
        <title>Draft Whole-Genome sequence of Marichromatium bheemlicum DSM 18632, type strain.</title>
        <authorList>
            <person name="Kyndt J.A."/>
            <person name="Meyer T.E."/>
        </authorList>
    </citation>
    <scope>NUCLEOTIDE SEQUENCE [LARGE SCALE GENOMIC DNA]</scope>
    <source>
        <strain evidence="3 4">DSM 18632</strain>
    </source>
</reference>
<dbReference type="InterPro" id="IPR011059">
    <property type="entry name" value="Metal-dep_hydrolase_composite"/>
</dbReference>
<dbReference type="SUPFAM" id="SSF51338">
    <property type="entry name" value="Composite domain of metallo-dependent hydrolases"/>
    <property type="match status" value="1"/>
</dbReference>
<proteinExistence type="predicted"/>
<keyword evidence="4" id="KW-1185">Reference proteome</keyword>
<evidence type="ECO:0000313" key="4">
    <source>
        <dbReference type="Proteomes" id="UP000740754"/>
    </source>
</evidence>
<dbReference type="Pfam" id="PF07969">
    <property type="entry name" value="Amidohydro_3"/>
    <property type="match status" value="1"/>
</dbReference>
<dbReference type="Gene3D" id="2.30.40.10">
    <property type="entry name" value="Urease, subunit C, domain 1"/>
    <property type="match status" value="2"/>
</dbReference>
<feature type="compositionally biased region" description="Basic residues" evidence="1">
    <location>
        <begin position="9"/>
        <end position="24"/>
    </location>
</feature>
<dbReference type="CDD" id="cd01306">
    <property type="entry name" value="PhnM"/>
    <property type="match status" value="1"/>
</dbReference>
<dbReference type="NCBIfam" id="TIGR02318">
    <property type="entry name" value="phosphono_phnM"/>
    <property type="match status" value="1"/>
</dbReference>
<evidence type="ECO:0000313" key="3">
    <source>
        <dbReference type="EMBL" id="NKN32966.1"/>
    </source>
</evidence>
<dbReference type="EMBL" id="JAAXKX010000007">
    <property type="protein sequence ID" value="NKN32966.1"/>
    <property type="molecule type" value="Genomic_DNA"/>
</dbReference>
<dbReference type="EC" id="3.6.1.63" evidence="3"/>
<gene>
    <name evidence="3" type="primary">phnM</name>
    <name evidence="3" type="ORF">HF203_07000</name>
</gene>
<dbReference type="Gene3D" id="3.20.20.140">
    <property type="entry name" value="Metal-dependent hydrolases"/>
    <property type="match status" value="2"/>
</dbReference>
<evidence type="ECO:0000256" key="1">
    <source>
        <dbReference type="SAM" id="MobiDB-lite"/>
    </source>
</evidence>
<comment type="caution">
    <text evidence="3">The sequence shown here is derived from an EMBL/GenBank/DDBJ whole genome shotgun (WGS) entry which is preliminary data.</text>
</comment>
<dbReference type="InterPro" id="IPR032466">
    <property type="entry name" value="Metal_Hydrolase"/>
</dbReference>
<feature type="region of interest" description="Disordered" evidence="1">
    <location>
        <begin position="1"/>
        <end position="89"/>
    </location>
</feature>
<dbReference type="InterPro" id="IPR051781">
    <property type="entry name" value="Metallo-dep_Hydrolase"/>
</dbReference>
<organism evidence="3 4">
    <name type="scientific">Marichromatium bheemlicum</name>
    <dbReference type="NCBI Taxonomy" id="365339"/>
    <lineage>
        <taxon>Bacteria</taxon>
        <taxon>Pseudomonadati</taxon>
        <taxon>Pseudomonadota</taxon>
        <taxon>Gammaproteobacteria</taxon>
        <taxon>Chromatiales</taxon>
        <taxon>Chromatiaceae</taxon>
        <taxon>Marichromatium</taxon>
    </lineage>
</organism>
<dbReference type="GO" id="GO:0016787">
    <property type="term" value="F:hydrolase activity"/>
    <property type="evidence" value="ECO:0007669"/>
    <property type="project" value="UniProtKB-KW"/>
</dbReference>
<dbReference type="NCBIfam" id="NF011981">
    <property type="entry name" value="PRK15446.1-2"/>
    <property type="match status" value="1"/>
</dbReference>
<dbReference type="InterPro" id="IPR012696">
    <property type="entry name" value="PhnM"/>
</dbReference>
<evidence type="ECO:0000259" key="2">
    <source>
        <dbReference type="Pfam" id="PF07969"/>
    </source>
</evidence>
<dbReference type="PANTHER" id="PTHR43135">
    <property type="entry name" value="ALPHA-D-RIBOSE 1-METHYLPHOSPHONATE 5-TRIPHOSPHATE DIPHOSPHATASE"/>
    <property type="match status" value="1"/>
</dbReference>
<dbReference type="NCBIfam" id="NF011987">
    <property type="entry name" value="PRK15446.2-3"/>
    <property type="match status" value="1"/>
</dbReference>
<dbReference type="NCBIfam" id="NF011990">
    <property type="entry name" value="PRK15446.2-6"/>
    <property type="match status" value="1"/>
</dbReference>
<dbReference type="PANTHER" id="PTHR43135:SF3">
    <property type="entry name" value="ALPHA-D-RIBOSE 1-METHYLPHOSPHONATE 5-TRIPHOSPHATE DIPHOSPHATASE"/>
    <property type="match status" value="1"/>
</dbReference>
<feature type="domain" description="Amidohydrolase 3" evidence="2">
    <location>
        <begin position="195"/>
        <end position="469"/>
    </location>
</feature>
<accession>A0ABX1I891</accession>
<feature type="compositionally biased region" description="Basic residues" evidence="1">
    <location>
        <begin position="32"/>
        <end position="75"/>
    </location>
</feature>
<protein>
    <submittedName>
        <fullName evidence="3">Alpha-D-ribose 1-methylphosphonate 5-triphosphate diphosphatase</fullName>
        <ecNumber evidence="3">3.6.1.63</ecNumber>
    </submittedName>
</protein>
<keyword evidence="3" id="KW-0378">Hydrolase</keyword>
<name>A0ABX1I891_9GAMM</name>
<dbReference type="SUPFAM" id="SSF51556">
    <property type="entry name" value="Metallo-dependent hydrolases"/>
    <property type="match status" value="1"/>
</dbReference>
<dbReference type="InterPro" id="IPR013108">
    <property type="entry name" value="Amidohydro_3"/>
</dbReference>
<sequence length="469" mass="52372">MVATARDLLRRRTTTRQHRPRLHRRLPDPAARRAHRLARPAQRRHRGRADRPSARSRHRHRRHLPRQRGARRRRRPDLPRPTPSRNRQDGLVILTNARIVLDDDIIHGSLEIRDGRISALDSATTNLPGALDCAGGYLLPGLIELHTDNMEKHFTPRPGVAWPGTQAFKVHDAQMISAGITTVFDAIAIGDVIERSERVGNLTRMAEALETCRRRGLTRAEHLLHLRCEVSHADTLENFERLLVEHPPQLVSVMDHSPGQRQFADPVKYREYYQGKYKLSDAELETFVARQSEASRRYSDRYRQAICASCREHGIPLASHDDATSAHVEESHTLGMVIAEFPTTHEAARASHDRGIAVLMGAPNVVRGGSHSGNIAAHTLASAGLLDILSSDYYPASLLDAVFKLAGDARNDYDLAAATALVSTRPAAAAGLRDRGRIAPGLKADLVWCEAIDDHAHIHRVWKDGERVF</sequence>
<dbReference type="Proteomes" id="UP000740754">
    <property type="component" value="Unassembled WGS sequence"/>
</dbReference>